<dbReference type="EMBL" id="JBHSFA010000002">
    <property type="protein sequence ID" value="MFC4540674.1"/>
    <property type="molecule type" value="Genomic_DNA"/>
</dbReference>
<protein>
    <recommendedName>
        <fullName evidence="3">DUF7978 domain-containing protein</fullName>
    </recommendedName>
</protein>
<feature type="transmembrane region" description="Helical" evidence="2">
    <location>
        <begin position="180"/>
        <end position="202"/>
    </location>
</feature>
<evidence type="ECO:0000313" key="4">
    <source>
        <dbReference type="EMBL" id="MFC4540674.1"/>
    </source>
</evidence>
<dbReference type="Pfam" id="PF25933">
    <property type="entry name" value="DUF7978"/>
    <property type="match status" value="1"/>
</dbReference>
<dbReference type="AlphaFoldDB" id="A0ABD5PL81"/>
<proteinExistence type="predicted"/>
<organism evidence="4 5">
    <name type="scientific">Halosolutus amylolyticus</name>
    <dbReference type="NCBI Taxonomy" id="2932267"/>
    <lineage>
        <taxon>Archaea</taxon>
        <taxon>Methanobacteriati</taxon>
        <taxon>Methanobacteriota</taxon>
        <taxon>Stenosarchaea group</taxon>
        <taxon>Halobacteria</taxon>
        <taxon>Halobacteriales</taxon>
        <taxon>Natrialbaceae</taxon>
        <taxon>Halosolutus</taxon>
    </lineage>
</organism>
<dbReference type="InterPro" id="IPR058284">
    <property type="entry name" value="DUF7978"/>
</dbReference>
<keyword evidence="2" id="KW-1133">Transmembrane helix</keyword>
<evidence type="ECO:0000256" key="1">
    <source>
        <dbReference type="SAM" id="MobiDB-lite"/>
    </source>
</evidence>
<feature type="domain" description="DUF7978" evidence="3">
    <location>
        <begin position="21"/>
        <end position="202"/>
    </location>
</feature>
<name>A0ABD5PL81_9EURY</name>
<feature type="transmembrane region" description="Helical" evidence="2">
    <location>
        <begin position="144"/>
        <end position="165"/>
    </location>
</feature>
<evidence type="ECO:0000313" key="5">
    <source>
        <dbReference type="Proteomes" id="UP001595898"/>
    </source>
</evidence>
<gene>
    <name evidence="4" type="ORF">ACFO5R_01880</name>
</gene>
<comment type="caution">
    <text evidence="4">The sequence shown here is derived from an EMBL/GenBank/DDBJ whole genome shotgun (WGS) entry which is preliminary data.</text>
</comment>
<keyword evidence="5" id="KW-1185">Reference proteome</keyword>
<keyword evidence="2" id="KW-0812">Transmembrane</keyword>
<feature type="region of interest" description="Disordered" evidence="1">
    <location>
        <begin position="1"/>
        <end position="29"/>
    </location>
</feature>
<dbReference type="Proteomes" id="UP001595898">
    <property type="component" value="Unassembled WGS sequence"/>
</dbReference>
<reference evidence="4 5" key="1">
    <citation type="journal article" date="2019" name="Int. J. Syst. Evol. Microbiol.">
        <title>The Global Catalogue of Microorganisms (GCM) 10K type strain sequencing project: providing services to taxonomists for standard genome sequencing and annotation.</title>
        <authorList>
            <consortium name="The Broad Institute Genomics Platform"/>
            <consortium name="The Broad Institute Genome Sequencing Center for Infectious Disease"/>
            <person name="Wu L."/>
            <person name="Ma J."/>
        </authorList>
    </citation>
    <scope>NUCLEOTIDE SEQUENCE [LARGE SCALE GENOMIC DNA]</scope>
    <source>
        <strain evidence="4 5">WLHS5</strain>
    </source>
</reference>
<evidence type="ECO:0000259" key="3">
    <source>
        <dbReference type="Pfam" id="PF25933"/>
    </source>
</evidence>
<feature type="transmembrane region" description="Helical" evidence="2">
    <location>
        <begin position="38"/>
        <end position="61"/>
    </location>
</feature>
<accession>A0ABD5PL81</accession>
<keyword evidence="2" id="KW-0472">Membrane</keyword>
<evidence type="ECO:0000256" key="2">
    <source>
        <dbReference type="SAM" id="Phobius"/>
    </source>
</evidence>
<feature type="transmembrane region" description="Helical" evidence="2">
    <location>
        <begin position="110"/>
        <end position="132"/>
    </location>
</feature>
<dbReference type="RefSeq" id="WP_250138837.1">
    <property type="nucleotide sequence ID" value="NZ_JALIQP010000001.1"/>
</dbReference>
<sequence length="215" mass="21990">MAEDSQLEYEEEQTDGQSAERPAATAESGTDLPLKEGAVFGAAAFLLSYAVTWAMTVTTFAASAVDTSGDVPGTFTVAGWSLLANLGSAVEMEGEPISIGSELGAASPAGYSTMIVLTFLIIVAAGFALARYEGAEDLESAAKSAVLVVPGYLVLALLVAVATSWESNANIEFAVATGDAVLYSGILFPALFGLIGGLLAVWPAPVDRVMAQIDG</sequence>
<feature type="compositionally biased region" description="Acidic residues" evidence="1">
    <location>
        <begin position="1"/>
        <end position="14"/>
    </location>
</feature>